<sequence>MTRTALDFDENWLEPDEIAHIRRRMPLPYVHGVPVKLGDDGSVEKVGLLLRTLPDGVLGREIVGGRVRYHESIRSALLRHAEKDLGTLALPTLPMALTPFHIAEYFPTEGTSRYVDPRQHAIALCYILPVIGECEPRRDALALDWLTPAEAVRADVVAEMVHGQEHIVRAALAHLGLLP</sequence>
<dbReference type="InterPro" id="IPR015797">
    <property type="entry name" value="NUDIX_hydrolase-like_dom_sf"/>
</dbReference>
<keyword evidence="1" id="KW-0378">Hydrolase</keyword>
<dbReference type="EMBL" id="BAAAPZ010000008">
    <property type="protein sequence ID" value="GAA2099665.1"/>
    <property type="molecule type" value="Genomic_DNA"/>
</dbReference>
<organism evidence="1 2">
    <name type="scientific">Brevibacterium salitolerans</name>
    <dbReference type="NCBI Taxonomy" id="1403566"/>
    <lineage>
        <taxon>Bacteria</taxon>
        <taxon>Bacillati</taxon>
        <taxon>Actinomycetota</taxon>
        <taxon>Actinomycetes</taxon>
        <taxon>Micrococcales</taxon>
        <taxon>Brevibacteriaceae</taxon>
        <taxon>Brevibacterium</taxon>
    </lineage>
</organism>
<proteinExistence type="predicted"/>
<dbReference type="RefSeq" id="WP_291791336.1">
    <property type="nucleotide sequence ID" value="NZ_BAAAPZ010000008.1"/>
</dbReference>
<dbReference type="GO" id="GO:0016787">
    <property type="term" value="F:hydrolase activity"/>
    <property type="evidence" value="ECO:0007669"/>
    <property type="project" value="UniProtKB-KW"/>
</dbReference>
<dbReference type="SUPFAM" id="SSF55811">
    <property type="entry name" value="Nudix"/>
    <property type="match status" value="1"/>
</dbReference>
<accession>A0ABN2WV96</accession>
<gene>
    <name evidence="1" type="ORF">GCM10009823_21630</name>
</gene>
<name>A0ABN2WV96_9MICO</name>
<evidence type="ECO:0000313" key="1">
    <source>
        <dbReference type="EMBL" id="GAA2099665.1"/>
    </source>
</evidence>
<dbReference type="InterPro" id="IPR032582">
    <property type="entry name" value="DUF4916"/>
</dbReference>
<comment type="caution">
    <text evidence="1">The sequence shown here is derived from an EMBL/GenBank/DDBJ whole genome shotgun (WGS) entry which is preliminary data.</text>
</comment>
<evidence type="ECO:0000313" key="2">
    <source>
        <dbReference type="Proteomes" id="UP001500984"/>
    </source>
</evidence>
<reference evidence="1 2" key="1">
    <citation type="journal article" date="2019" name="Int. J. Syst. Evol. Microbiol.">
        <title>The Global Catalogue of Microorganisms (GCM) 10K type strain sequencing project: providing services to taxonomists for standard genome sequencing and annotation.</title>
        <authorList>
            <consortium name="The Broad Institute Genomics Platform"/>
            <consortium name="The Broad Institute Genome Sequencing Center for Infectious Disease"/>
            <person name="Wu L."/>
            <person name="Ma J."/>
        </authorList>
    </citation>
    <scope>NUCLEOTIDE SEQUENCE [LARGE SCALE GENOMIC DNA]</scope>
    <source>
        <strain evidence="1 2">JCM 15900</strain>
    </source>
</reference>
<dbReference type="Gene3D" id="3.90.79.10">
    <property type="entry name" value="Nucleoside Triphosphate Pyrophosphohydrolase"/>
    <property type="match status" value="1"/>
</dbReference>
<keyword evidence="2" id="KW-1185">Reference proteome</keyword>
<protein>
    <submittedName>
        <fullName evidence="1">NUDIX hydrolase family protein</fullName>
    </submittedName>
</protein>
<dbReference type="Pfam" id="PF16262">
    <property type="entry name" value="DUF4916"/>
    <property type="match status" value="1"/>
</dbReference>
<dbReference type="Proteomes" id="UP001500984">
    <property type="component" value="Unassembled WGS sequence"/>
</dbReference>